<dbReference type="Gene3D" id="2.60.200.20">
    <property type="match status" value="1"/>
</dbReference>
<dbReference type="Proteomes" id="UP000241769">
    <property type="component" value="Unassembled WGS sequence"/>
</dbReference>
<keyword evidence="3" id="KW-1185">Reference proteome</keyword>
<dbReference type="EMBL" id="MDYQ01000032">
    <property type="protein sequence ID" value="PRP86319.1"/>
    <property type="molecule type" value="Genomic_DNA"/>
</dbReference>
<accession>A0A2P6NQU0</accession>
<evidence type="ECO:0008006" key="4">
    <source>
        <dbReference type="Google" id="ProtNLM"/>
    </source>
</evidence>
<gene>
    <name evidence="2" type="ORF">PROFUN_05460</name>
</gene>
<evidence type="ECO:0000313" key="3">
    <source>
        <dbReference type="Proteomes" id="UP000241769"/>
    </source>
</evidence>
<reference evidence="2 3" key="1">
    <citation type="journal article" date="2018" name="Genome Biol. Evol.">
        <title>Multiple Roots of Fruiting Body Formation in Amoebozoa.</title>
        <authorList>
            <person name="Hillmann F."/>
            <person name="Forbes G."/>
            <person name="Novohradska S."/>
            <person name="Ferling I."/>
            <person name="Riege K."/>
            <person name="Groth M."/>
            <person name="Westermann M."/>
            <person name="Marz M."/>
            <person name="Spaller T."/>
            <person name="Winckler T."/>
            <person name="Schaap P."/>
            <person name="Glockner G."/>
        </authorList>
    </citation>
    <scope>NUCLEOTIDE SEQUENCE [LARGE SCALE GENOMIC DNA]</scope>
    <source>
        <strain evidence="2 3">Jena</strain>
    </source>
</reference>
<feature type="compositionally biased region" description="Basic and acidic residues" evidence="1">
    <location>
        <begin position="157"/>
        <end position="168"/>
    </location>
</feature>
<name>A0A2P6NQU0_9EUKA</name>
<dbReference type="InterPro" id="IPR008984">
    <property type="entry name" value="SMAD_FHA_dom_sf"/>
</dbReference>
<evidence type="ECO:0000256" key="1">
    <source>
        <dbReference type="SAM" id="MobiDB-lite"/>
    </source>
</evidence>
<proteinExistence type="predicted"/>
<organism evidence="2 3">
    <name type="scientific">Planoprotostelium fungivorum</name>
    <dbReference type="NCBI Taxonomy" id="1890364"/>
    <lineage>
        <taxon>Eukaryota</taxon>
        <taxon>Amoebozoa</taxon>
        <taxon>Evosea</taxon>
        <taxon>Variosea</taxon>
        <taxon>Cavosteliida</taxon>
        <taxon>Cavosteliaceae</taxon>
        <taxon>Planoprotostelium</taxon>
    </lineage>
</organism>
<dbReference type="SUPFAM" id="SSF49879">
    <property type="entry name" value="SMAD/FHA domain"/>
    <property type="match status" value="1"/>
</dbReference>
<protein>
    <recommendedName>
        <fullName evidence="4">FHA domain-containing protein</fullName>
    </recommendedName>
</protein>
<sequence>MITNNSVQFYLCSIDPTCVYTEIILSFPVTMLGRRSINLLSDTANRKILQVSRQHAQVRMKRDNSLLLVAKGTNTMTITKPDGEVQNLNTNESAQLELGSTIHMLRHNFGFVLKCRPTNLFTISASQIPAPPLPISPPTRTMKRKLLGETSQEEGQEIVKRTKRPEIQ</sequence>
<evidence type="ECO:0000313" key="2">
    <source>
        <dbReference type="EMBL" id="PRP86319.1"/>
    </source>
</evidence>
<feature type="region of interest" description="Disordered" evidence="1">
    <location>
        <begin position="130"/>
        <end position="168"/>
    </location>
</feature>
<comment type="caution">
    <text evidence="2">The sequence shown here is derived from an EMBL/GenBank/DDBJ whole genome shotgun (WGS) entry which is preliminary data.</text>
</comment>
<dbReference type="InParanoid" id="A0A2P6NQU0"/>
<dbReference type="CDD" id="cd22671">
    <property type="entry name" value="FHA_APTX-like"/>
    <property type="match status" value="1"/>
</dbReference>
<dbReference type="AlphaFoldDB" id="A0A2P6NQU0"/>